<accession>A0A9C7V9V7</accession>
<dbReference type="Proteomes" id="UP000262210">
    <property type="component" value="Unassembled WGS sequence"/>
</dbReference>
<name>A0A9C7V9V7_9GAMM</name>
<keyword evidence="5 11" id="KW-0812">Transmembrane</keyword>
<gene>
    <name evidence="17" type="ORF">DHV72_20450</name>
</gene>
<dbReference type="EMBL" id="DPSM01000029">
    <property type="protein sequence ID" value="HCK02369.1"/>
    <property type="molecule type" value="Genomic_DNA"/>
</dbReference>
<evidence type="ECO:0000313" key="17">
    <source>
        <dbReference type="EMBL" id="HCK02369.1"/>
    </source>
</evidence>
<dbReference type="SUPFAM" id="SSF56935">
    <property type="entry name" value="Porins"/>
    <property type="match status" value="1"/>
</dbReference>
<evidence type="ECO:0000256" key="9">
    <source>
        <dbReference type="ARBA" id="ARBA00023170"/>
    </source>
</evidence>
<dbReference type="InterPro" id="IPR039426">
    <property type="entry name" value="TonB-dep_rcpt-like"/>
</dbReference>
<evidence type="ECO:0000256" key="1">
    <source>
        <dbReference type="ARBA" id="ARBA00004571"/>
    </source>
</evidence>
<dbReference type="AlphaFoldDB" id="A0A9C7V9V7"/>
<proteinExistence type="inferred from homology"/>
<evidence type="ECO:0000256" key="13">
    <source>
        <dbReference type="RuleBase" id="RU003357"/>
    </source>
</evidence>
<evidence type="ECO:0000256" key="11">
    <source>
        <dbReference type="PROSITE-ProRule" id="PRU01360"/>
    </source>
</evidence>
<evidence type="ECO:0000256" key="10">
    <source>
        <dbReference type="ARBA" id="ARBA00023237"/>
    </source>
</evidence>
<keyword evidence="10 11" id="KW-0998">Cell outer membrane</keyword>
<dbReference type="NCBIfam" id="TIGR01783">
    <property type="entry name" value="TonB-siderophor"/>
    <property type="match status" value="1"/>
</dbReference>
<sequence>MSAARRRFVTPGKSLCCLITTLFFLLSDTALAAVNDCDKADKSLRCEDSVTVEASTAPQSTYGSLDAVTQAASRLGLTSQETPRSVDVINRQAIEQRGDQTLADVVEHATGMSGVASPTLSNNFSLRGFRPVSWLYNGVETPGSTIQLADPSHYDSVEVLRGPGSVLNGLSAAGGSVNVVSRQPTFSRQPVELDYGLSSYNSQRLHIGAGGALLDDVAAYRLDISGSDNGTNVQYERDKQKRVSGALLFKLTENALLTLSLDRMLNRTTNPYYGTPLVDGRIARELRDINYNNLTDSRIQSNATSFQASLDWFTTPEIELHNQFYYYSGFREWHNVERFRTSAATQPGYVNRDSFGALAHDDGLIGNRSSLVFDRPLGGFDNRLVIGVDVSKRRFQYYSNGFPGSEDVSLLAPVREDFSQGTDRQRSPVRHVTQNQYAGFLEDHFSLTERLTLLGQLRYNHMLMDWHFQSPQEETHKHTYVFSVWSLGPSYALTDNLNVYANYTTGQEPGNDLFFLSPTQTGLPLTRTRQWEMGTKGQFWENKGEATLALYELRKDNLFVPNAQQPDTLNAVGRQTSRGVELSVMLRPSWQWELAANAAYTHARYDEYRGGSPLRSYNGNRPAYIPDWTANLTARYKPTESLGLTSSLRYVGSSYNDDANQRKMPAYTTLDLAADYQLTPIVNLGVRIRNATNQLYAYQRTYPDQVLIAPSRTYESFISVRF</sequence>
<evidence type="ECO:0000256" key="12">
    <source>
        <dbReference type="PROSITE-ProRule" id="PRU10143"/>
    </source>
</evidence>
<evidence type="ECO:0000259" key="16">
    <source>
        <dbReference type="Pfam" id="PF07715"/>
    </source>
</evidence>
<dbReference type="RefSeq" id="WP_278431866.1">
    <property type="nucleotide sequence ID" value="NZ_DPSM01000029.1"/>
</dbReference>
<feature type="domain" description="TonB-dependent receptor-like beta-barrel" evidence="15">
    <location>
        <begin position="268"/>
        <end position="690"/>
    </location>
</feature>
<feature type="signal peptide" evidence="14">
    <location>
        <begin position="1"/>
        <end position="32"/>
    </location>
</feature>
<dbReference type="CDD" id="cd01347">
    <property type="entry name" value="ligand_gated_channel"/>
    <property type="match status" value="1"/>
</dbReference>
<dbReference type="GO" id="GO:0015891">
    <property type="term" value="P:siderophore transport"/>
    <property type="evidence" value="ECO:0007669"/>
    <property type="project" value="InterPro"/>
</dbReference>
<dbReference type="InterPro" id="IPR010916">
    <property type="entry name" value="TonB_box_CS"/>
</dbReference>
<dbReference type="PANTHER" id="PTHR32552:SF84">
    <property type="entry name" value="TONB-DEPENDENT RECEPTOR-RELATED"/>
    <property type="match status" value="1"/>
</dbReference>
<dbReference type="Pfam" id="PF07715">
    <property type="entry name" value="Plug"/>
    <property type="match status" value="1"/>
</dbReference>
<evidence type="ECO:0000256" key="4">
    <source>
        <dbReference type="ARBA" id="ARBA00022452"/>
    </source>
</evidence>
<dbReference type="Pfam" id="PF00593">
    <property type="entry name" value="TonB_dep_Rec_b-barrel"/>
    <property type="match status" value="1"/>
</dbReference>
<dbReference type="PROSITE" id="PS00430">
    <property type="entry name" value="TONB_DEPENDENT_REC_1"/>
    <property type="match status" value="1"/>
</dbReference>
<reference evidence="17 18" key="1">
    <citation type="journal article" date="2018" name="Nat. Biotechnol.">
        <title>A standardized bacterial taxonomy based on genome phylogeny substantially revises the tree of life.</title>
        <authorList>
            <person name="Parks D.H."/>
            <person name="Chuvochina M."/>
            <person name="Waite D.W."/>
            <person name="Rinke C."/>
            <person name="Skarshewski A."/>
            <person name="Chaumeil P.A."/>
            <person name="Hugenholtz P."/>
        </authorList>
    </citation>
    <scope>NUCLEOTIDE SEQUENCE [LARGE SCALE GENOMIC DNA]</scope>
    <source>
        <strain evidence="17">UBA11264</strain>
    </source>
</reference>
<protein>
    <submittedName>
        <fullName evidence="17">TonB-dependent siderophore receptor</fullName>
    </submittedName>
</protein>
<keyword evidence="4 11" id="KW-1134">Transmembrane beta strand</keyword>
<dbReference type="GO" id="GO:0038023">
    <property type="term" value="F:signaling receptor activity"/>
    <property type="evidence" value="ECO:0007669"/>
    <property type="project" value="InterPro"/>
</dbReference>
<evidence type="ECO:0000256" key="3">
    <source>
        <dbReference type="ARBA" id="ARBA00022448"/>
    </source>
</evidence>
<dbReference type="GO" id="GO:0015344">
    <property type="term" value="F:siderophore uptake transmembrane transporter activity"/>
    <property type="evidence" value="ECO:0007669"/>
    <property type="project" value="TreeGrafter"/>
</dbReference>
<evidence type="ECO:0000313" key="18">
    <source>
        <dbReference type="Proteomes" id="UP000262210"/>
    </source>
</evidence>
<keyword evidence="7 12" id="KW-0798">TonB box</keyword>
<dbReference type="InterPro" id="IPR010105">
    <property type="entry name" value="TonB_sidphr_rcpt"/>
</dbReference>
<dbReference type="InterPro" id="IPR036942">
    <property type="entry name" value="Beta-barrel_TonB_sf"/>
</dbReference>
<comment type="subcellular location">
    <subcellularLocation>
        <location evidence="1 11">Cell outer membrane</location>
        <topology evidence="1 11">Multi-pass membrane protein</topology>
    </subcellularLocation>
</comment>
<keyword evidence="8 11" id="KW-0472">Membrane</keyword>
<dbReference type="Gene3D" id="2.40.170.20">
    <property type="entry name" value="TonB-dependent receptor, beta-barrel domain"/>
    <property type="match status" value="1"/>
</dbReference>
<comment type="caution">
    <text evidence="17">The sequence shown here is derived from an EMBL/GenBank/DDBJ whole genome shotgun (WGS) entry which is preliminary data.</text>
</comment>
<feature type="chain" id="PRO_5039106282" evidence="14">
    <location>
        <begin position="33"/>
        <end position="722"/>
    </location>
</feature>
<keyword evidence="9 17" id="KW-0675">Receptor</keyword>
<dbReference type="InterPro" id="IPR012910">
    <property type="entry name" value="Plug_dom"/>
</dbReference>
<dbReference type="PROSITE" id="PS52016">
    <property type="entry name" value="TONB_DEPENDENT_REC_3"/>
    <property type="match status" value="1"/>
</dbReference>
<feature type="short sequence motif" description="TonB box" evidence="12">
    <location>
        <begin position="49"/>
        <end position="55"/>
    </location>
</feature>
<dbReference type="InterPro" id="IPR037066">
    <property type="entry name" value="Plug_dom_sf"/>
</dbReference>
<dbReference type="PANTHER" id="PTHR32552">
    <property type="entry name" value="FERRICHROME IRON RECEPTOR-RELATED"/>
    <property type="match status" value="1"/>
</dbReference>
<evidence type="ECO:0000256" key="6">
    <source>
        <dbReference type="ARBA" id="ARBA00022729"/>
    </source>
</evidence>
<comment type="similarity">
    <text evidence="2 11 13">Belongs to the TonB-dependent receptor family.</text>
</comment>
<keyword evidence="6 14" id="KW-0732">Signal</keyword>
<evidence type="ECO:0000256" key="7">
    <source>
        <dbReference type="ARBA" id="ARBA00023077"/>
    </source>
</evidence>
<dbReference type="GO" id="GO:0009279">
    <property type="term" value="C:cell outer membrane"/>
    <property type="evidence" value="ECO:0007669"/>
    <property type="project" value="UniProtKB-SubCell"/>
</dbReference>
<evidence type="ECO:0000256" key="5">
    <source>
        <dbReference type="ARBA" id="ARBA00022692"/>
    </source>
</evidence>
<evidence type="ECO:0000256" key="2">
    <source>
        <dbReference type="ARBA" id="ARBA00009810"/>
    </source>
</evidence>
<dbReference type="Gene3D" id="2.170.130.10">
    <property type="entry name" value="TonB-dependent receptor, plug domain"/>
    <property type="match status" value="1"/>
</dbReference>
<evidence type="ECO:0000259" key="15">
    <source>
        <dbReference type="Pfam" id="PF00593"/>
    </source>
</evidence>
<evidence type="ECO:0000256" key="14">
    <source>
        <dbReference type="SAM" id="SignalP"/>
    </source>
</evidence>
<feature type="domain" description="TonB-dependent receptor plug" evidence="16">
    <location>
        <begin position="80"/>
        <end position="175"/>
    </location>
</feature>
<dbReference type="InterPro" id="IPR000531">
    <property type="entry name" value="Beta-barrel_TonB"/>
</dbReference>
<evidence type="ECO:0000256" key="8">
    <source>
        <dbReference type="ARBA" id="ARBA00023136"/>
    </source>
</evidence>
<organism evidence="17 18">
    <name type="scientific">Serratia grimesii</name>
    <dbReference type="NCBI Taxonomy" id="82995"/>
    <lineage>
        <taxon>Bacteria</taxon>
        <taxon>Pseudomonadati</taxon>
        <taxon>Pseudomonadota</taxon>
        <taxon>Gammaproteobacteria</taxon>
        <taxon>Enterobacterales</taxon>
        <taxon>Yersiniaceae</taxon>
        <taxon>Serratia</taxon>
    </lineage>
</organism>
<keyword evidence="3 11" id="KW-0813">Transport</keyword>